<dbReference type="Proteomes" id="UP000249453">
    <property type="component" value="Unassembled WGS sequence"/>
</dbReference>
<dbReference type="GO" id="GO:0005886">
    <property type="term" value="C:plasma membrane"/>
    <property type="evidence" value="ECO:0007669"/>
    <property type="project" value="UniProtKB-SubCell"/>
</dbReference>
<dbReference type="GO" id="GO:0015833">
    <property type="term" value="P:peptide transport"/>
    <property type="evidence" value="ECO:0007669"/>
    <property type="project" value="UniProtKB-KW"/>
</dbReference>
<dbReference type="InterPro" id="IPR027417">
    <property type="entry name" value="P-loop_NTPase"/>
</dbReference>
<dbReference type="InterPro" id="IPR003439">
    <property type="entry name" value="ABC_transporter-like_ATP-bd"/>
</dbReference>
<comment type="subcellular location">
    <subcellularLocation>
        <location evidence="1">Cell inner membrane</location>
        <topology evidence="1">Peripheral membrane protein</topology>
    </subcellularLocation>
</comment>
<proteinExistence type="inferred from homology"/>
<dbReference type="InterPro" id="IPR050388">
    <property type="entry name" value="ABC_Ni/Peptide_Import"/>
</dbReference>
<keyword evidence="3" id="KW-0813">Transport</keyword>
<organism evidence="14 15">
    <name type="scientific">Falsochrobactrum ovis</name>
    <dbReference type="NCBI Taxonomy" id="1293442"/>
    <lineage>
        <taxon>Bacteria</taxon>
        <taxon>Pseudomonadati</taxon>
        <taxon>Pseudomonadota</taxon>
        <taxon>Alphaproteobacteria</taxon>
        <taxon>Hyphomicrobiales</taxon>
        <taxon>Brucellaceae</taxon>
        <taxon>Falsochrobactrum</taxon>
    </lineage>
</organism>
<gene>
    <name evidence="14" type="ORF">C7374_1246</name>
</gene>
<dbReference type="RefSeq" id="WP_111576437.1">
    <property type="nucleotide sequence ID" value="NZ_JBHEEY010000024.1"/>
</dbReference>
<dbReference type="Pfam" id="PF08352">
    <property type="entry name" value="oligo_HPY"/>
    <property type="match status" value="1"/>
</dbReference>
<sequence length="254" mass="27673">MRMLTQIRNFTVYYSDIPALDQINLDINCGETLAVIGESGSGKSTLALGMASLLPVNARIGGEILWPEFKAQSATPGRDIGFIFQDPSSSLDPVITIGSQLVEVIRAHKKIDRAKAKEQAIILLERVHIPAPSESFFRYPHQFSGGQKQRVAIALAIAATPRLLIADEPTSALDTIVQREIISLLQKLQREDGLAMMFITHDIALASGLADRVAVLRQGRLVEAGRSADVLENPQNAYTRALIDAVPQLEASHD</sequence>
<comment type="caution">
    <text evidence="14">The sequence shown here is derived from an EMBL/GenBank/DDBJ whole genome shotgun (WGS) entry which is preliminary data.</text>
</comment>
<reference evidence="14 15" key="1">
    <citation type="submission" date="2018-06" db="EMBL/GenBank/DDBJ databases">
        <title>Genomic Encyclopedia of Type Strains, Phase IV (KMG-IV): sequencing the most valuable type-strain genomes for metagenomic binning, comparative biology and taxonomic classification.</title>
        <authorList>
            <person name="Goeker M."/>
        </authorList>
    </citation>
    <scope>NUCLEOTIDE SEQUENCE [LARGE SCALE GENOMIC DNA]</scope>
    <source>
        <strain evidence="14 15">DSM 26720</strain>
    </source>
</reference>
<evidence type="ECO:0000259" key="13">
    <source>
        <dbReference type="PROSITE" id="PS50893"/>
    </source>
</evidence>
<dbReference type="AlphaFoldDB" id="A0A364JRZ0"/>
<evidence type="ECO:0000256" key="7">
    <source>
        <dbReference type="ARBA" id="ARBA00022840"/>
    </source>
</evidence>
<keyword evidence="15" id="KW-1185">Reference proteome</keyword>
<evidence type="ECO:0000256" key="11">
    <source>
        <dbReference type="ARBA" id="ARBA00023136"/>
    </source>
</evidence>
<dbReference type="CDD" id="cd03257">
    <property type="entry name" value="ABC_NikE_OppD_transporters"/>
    <property type="match status" value="1"/>
</dbReference>
<protein>
    <submittedName>
        <fullName evidence="14">Peptide/nickel transport system ATP-binding protein</fullName>
    </submittedName>
</protein>
<keyword evidence="11" id="KW-0472">Membrane</keyword>
<evidence type="ECO:0000256" key="5">
    <source>
        <dbReference type="ARBA" id="ARBA00022519"/>
    </source>
</evidence>
<dbReference type="PANTHER" id="PTHR43297">
    <property type="entry name" value="OLIGOPEPTIDE TRANSPORT ATP-BINDING PROTEIN APPD"/>
    <property type="match status" value="1"/>
</dbReference>
<evidence type="ECO:0000313" key="15">
    <source>
        <dbReference type="Proteomes" id="UP000249453"/>
    </source>
</evidence>
<dbReference type="InterPro" id="IPR003593">
    <property type="entry name" value="AAA+_ATPase"/>
</dbReference>
<keyword evidence="4" id="KW-1003">Cell membrane</keyword>
<keyword evidence="7 14" id="KW-0067">ATP-binding</keyword>
<evidence type="ECO:0000256" key="2">
    <source>
        <dbReference type="ARBA" id="ARBA00005417"/>
    </source>
</evidence>
<evidence type="ECO:0000256" key="8">
    <source>
        <dbReference type="ARBA" id="ARBA00022856"/>
    </source>
</evidence>
<dbReference type="InterPro" id="IPR013563">
    <property type="entry name" value="Oligopep_ABC_C"/>
</dbReference>
<dbReference type="Gene3D" id="3.40.50.300">
    <property type="entry name" value="P-loop containing nucleotide triphosphate hydrolases"/>
    <property type="match status" value="1"/>
</dbReference>
<comment type="function">
    <text evidence="12">Probably part of an ABC transporter complex that could be involved in peptide import. Probably responsible for energy coupling to the transport system.</text>
</comment>
<dbReference type="PROSITE" id="PS50893">
    <property type="entry name" value="ABC_TRANSPORTER_2"/>
    <property type="match status" value="1"/>
</dbReference>
<dbReference type="GO" id="GO:0005524">
    <property type="term" value="F:ATP binding"/>
    <property type="evidence" value="ECO:0007669"/>
    <property type="project" value="UniProtKB-KW"/>
</dbReference>
<keyword evidence="8" id="KW-0571">Peptide transport</keyword>
<evidence type="ECO:0000313" key="14">
    <source>
        <dbReference type="EMBL" id="RAK25443.1"/>
    </source>
</evidence>
<evidence type="ECO:0000256" key="10">
    <source>
        <dbReference type="ARBA" id="ARBA00022967"/>
    </source>
</evidence>
<dbReference type="GO" id="GO:0016887">
    <property type="term" value="F:ATP hydrolysis activity"/>
    <property type="evidence" value="ECO:0007669"/>
    <property type="project" value="InterPro"/>
</dbReference>
<dbReference type="GO" id="GO:0015031">
    <property type="term" value="P:protein transport"/>
    <property type="evidence" value="ECO:0007669"/>
    <property type="project" value="UniProtKB-KW"/>
</dbReference>
<evidence type="ECO:0000256" key="4">
    <source>
        <dbReference type="ARBA" id="ARBA00022475"/>
    </source>
</evidence>
<name>A0A364JRZ0_9HYPH</name>
<dbReference type="InterPro" id="IPR017871">
    <property type="entry name" value="ABC_transporter-like_CS"/>
</dbReference>
<evidence type="ECO:0000256" key="12">
    <source>
        <dbReference type="ARBA" id="ARBA00025070"/>
    </source>
</evidence>
<comment type="similarity">
    <text evidence="2">Belongs to the ABC transporter superfamily.</text>
</comment>
<dbReference type="Pfam" id="PF00005">
    <property type="entry name" value="ABC_tran"/>
    <property type="match status" value="1"/>
</dbReference>
<accession>A0A364JRZ0</accession>
<dbReference type="SUPFAM" id="SSF52540">
    <property type="entry name" value="P-loop containing nucleoside triphosphate hydrolases"/>
    <property type="match status" value="1"/>
</dbReference>
<dbReference type="PANTHER" id="PTHR43297:SF14">
    <property type="entry name" value="ATPASE AAA-TYPE CORE DOMAIN-CONTAINING PROTEIN"/>
    <property type="match status" value="1"/>
</dbReference>
<keyword evidence="6" id="KW-0547">Nucleotide-binding</keyword>
<dbReference type="PROSITE" id="PS00211">
    <property type="entry name" value="ABC_TRANSPORTER_1"/>
    <property type="match status" value="1"/>
</dbReference>
<keyword evidence="5" id="KW-0997">Cell inner membrane</keyword>
<evidence type="ECO:0000256" key="1">
    <source>
        <dbReference type="ARBA" id="ARBA00004417"/>
    </source>
</evidence>
<evidence type="ECO:0000256" key="6">
    <source>
        <dbReference type="ARBA" id="ARBA00022741"/>
    </source>
</evidence>
<dbReference type="SMART" id="SM00382">
    <property type="entry name" value="AAA"/>
    <property type="match status" value="1"/>
</dbReference>
<feature type="domain" description="ABC transporter" evidence="13">
    <location>
        <begin position="5"/>
        <end position="243"/>
    </location>
</feature>
<dbReference type="EMBL" id="QLMK01000024">
    <property type="protein sequence ID" value="RAK25443.1"/>
    <property type="molecule type" value="Genomic_DNA"/>
</dbReference>
<dbReference type="OrthoDB" id="9815712at2"/>
<keyword evidence="9" id="KW-0653">Protein transport</keyword>
<keyword evidence="10" id="KW-1278">Translocase</keyword>
<evidence type="ECO:0000256" key="9">
    <source>
        <dbReference type="ARBA" id="ARBA00022927"/>
    </source>
</evidence>
<evidence type="ECO:0000256" key="3">
    <source>
        <dbReference type="ARBA" id="ARBA00022448"/>
    </source>
</evidence>